<evidence type="ECO:0000313" key="3">
    <source>
        <dbReference type="Proteomes" id="UP000272503"/>
    </source>
</evidence>
<dbReference type="GO" id="GO:0003677">
    <property type="term" value="F:DNA binding"/>
    <property type="evidence" value="ECO:0007669"/>
    <property type="project" value="UniProtKB-KW"/>
</dbReference>
<dbReference type="InterPro" id="IPR041657">
    <property type="entry name" value="HTH_17"/>
</dbReference>
<evidence type="ECO:0000313" key="2">
    <source>
        <dbReference type="EMBL" id="RLP74103.1"/>
    </source>
</evidence>
<dbReference type="Proteomes" id="UP000272503">
    <property type="component" value="Unassembled WGS sequence"/>
</dbReference>
<evidence type="ECO:0000259" key="1">
    <source>
        <dbReference type="Pfam" id="PF12728"/>
    </source>
</evidence>
<name>A0A3L7A1D8_9MICO</name>
<keyword evidence="2" id="KW-0238">DNA-binding</keyword>
<dbReference type="AlphaFoldDB" id="A0A3L7A1D8"/>
<dbReference type="RefSeq" id="WP_121649490.1">
    <property type="nucleotide sequence ID" value="NZ_RCUX01000012.1"/>
</dbReference>
<dbReference type="OrthoDB" id="4965902at2"/>
<reference evidence="2 3" key="1">
    <citation type="submission" date="2018-10" db="EMBL/GenBank/DDBJ databases">
        <authorList>
            <person name="Li J."/>
        </authorList>
    </citation>
    <scope>NUCLEOTIDE SEQUENCE [LARGE SCALE GENOMIC DNA]</scope>
    <source>
        <strain evidence="2 3">IF 016277</strain>
    </source>
</reference>
<dbReference type="Pfam" id="PF12728">
    <property type="entry name" value="HTH_17"/>
    <property type="match status" value="1"/>
</dbReference>
<sequence length="167" mass="19095">MDQTLMSTGTAAVLLGVSRQHVVDLCERGELPFTRVGKHRRISPRDIENLTNPLTPDEQRSLWLHEVVLGQLILDPERVIRIARQNLHRWQGLHRSDGMSVHYLNQWEAILDRGIDDVRRALVGIDRQSIELRQNSPFAGVLTEKQRAKVLRNFAAHRAEPHGLLIA</sequence>
<proteinExistence type="predicted"/>
<comment type="caution">
    <text evidence="2">The sequence shown here is derived from an EMBL/GenBank/DDBJ whole genome shotgun (WGS) entry which is preliminary data.</text>
</comment>
<dbReference type="InterPro" id="IPR010093">
    <property type="entry name" value="SinI_DNA-bd"/>
</dbReference>
<feature type="domain" description="Helix-turn-helix" evidence="1">
    <location>
        <begin position="5"/>
        <end position="48"/>
    </location>
</feature>
<organism evidence="2 3">
    <name type="scientific">Mycetocola tolaasinivorans</name>
    <dbReference type="NCBI Taxonomy" id="76635"/>
    <lineage>
        <taxon>Bacteria</taxon>
        <taxon>Bacillati</taxon>
        <taxon>Actinomycetota</taxon>
        <taxon>Actinomycetes</taxon>
        <taxon>Micrococcales</taxon>
        <taxon>Microbacteriaceae</taxon>
        <taxon>Mycetocola</taxon>
    </lineage>
</organism>
<keyword evidence="3" id="KW-1185">Reference proteome</keyword>
<accession>A0A3L7A1D8</accession>
<dbReference type="NCBIfam" id="TIGR01764">
    <property type="entry name" value="excise"/>
    <property type="match status" value="1"/>
</dbReference>
<dbReference type="EMBL" id="RCUX01000012">
    <property type="protein sequence ID" value="RLP74103.1"/>
    <property type="molecule type" value="Genomic_DNA"/>
</dbReference>
<gene>
    <name evidence="2" type="ORF">D9V32_13735</name>
</gene>
<protein>
    <submittedName>
        <fullName evidence="2">DNA-binding protein</fullName>
    </submittedName>
</protein>